<evidence type="ECO:0000313" key="1">
    <source>
        <dbReference type="EMBL" id="UJF33215.1"/>
    </source>
</evidence>
<protein>
    <recommendedName>
        <fullName evidence="3">Sulfatase N-terminal domain-containing protein</fullName>
    </recommendedName>
</protein>
<evidence type="ECO:0008006" key="3">
    <source>
        <dbReference type="Google" id="ProtNLM"/>
    </source>
</evidence>
<dbReference type="RefSeq" id="WP_235119553.1">
    <property type="nucleotide sequence ID" value="NZ_CP090978.1"/>
</dbReference>
<gene>
    <name evidence="1" type="ORF">L0M14_27390</name>
</gene>
<dbReference type="Gene3D" id="3.40.720.10">
    <property type="entry name" value="Alkaline Phosphatase, subunit A"/>
    <property type="match status" value="1"/>
</dbReference>
<accession>A0ABY3SI75</accession>
<dbReference type="InterPro" id="IPR017850">
    <property type="entry name" value="Alkaline_phosphatase_core_sf"/>
</dbReference>
<dbReference type="Proteomes" id="UP001649230">
    <property type="component" value="Chromosome"/>
</dbReference>
<organism evidence="1 2">
    <name type="scientific">Paenibacillus hexagrammi</name>
    <dbReference type="NCBI Taxonomy" id="2908839"/>
    <lineage>
        <taxon>Bacteria</taxon>
        <taxon>Bacillati</taxon>
        <taxon>Bacillota</taxon>
        <taxon>Bacilli</taxon>
        <taxon>Bacillales</taxon>
        <taxon>Paenibacillaceae</taxon>
        <taxon>Paenibacillus</taxon>
    </lineage>
</organism>
<dbReference type="SUPFAM" id="SSF53649">
    <property type="entry name" value="Alkaline phosphatase-like"/>
    <property type="match status" value="1"/>
</dbReference>
<proteinExistence type="predicted"/>
<sequence length="333" mass="39135">MKMLQDQGYDLNIFANPTEKKLGLLPPGFEIIGHHNSDLNLERYAQNLRITDQSFTFISLPDFHWAQDDYGYNKDAVRLGYDRVLDSLHIIDNHLSVEQFDWFFIFSDHGFKLTGQSQAESYLQLNADRTNTFMLMKSKQDKELSLNDELRSIMDIYPTICELLDVTSLQLDGLSLLQEQEHPLIVVEDFTSFYPQINQQADLWAVIKKQGVYYRTLEQHFFENADTFTETAEELDQIIADTSSLFGEYLKERIVFQHYKELNEDNQRVQYTSGKLRYSLEKFQRDFHGKKVIAFGTGLYAQEQLNQFPYPIDYFVDNNAQRWGETFFGETYI</sequence>
<keyword evidence="2" id="KW-1185">Reference proteome</keyword>
<name>A0ABY3SI75_9BACL</name>
<dbReference type="EMBL" id="CP090978">
    <property type="protein sequence ID" value="UJF33215.1"/>
    <property type="molecule type" value="Genomic_DNA"/>
</dbReference>
<evidence type="ECO:0000313" key="2">
    <source>
        <dbReference type="Proteomes" id="UP001649230"/>
    </source>
</evidence>
<reference evidence="1 2" key="1">
    <citation type="journal article" date="2024" name="Int. J. Syst. Evol. Microbiol.">
        <title>Paenibacillus hexagrammi sp. nov., a novel bacterium isolated from the gut content of Hexagrammos agrammus.</title>
        <authorList>
            <person name="Jung H.K."/>
            <person name="Kim D.G."/>
            <person name="Zin H."/>
            <person name="Park J."/>
            <person name="Jung H."/>
            <person name="Kim Y.O."/>
            <person name="Kong H.J."/>
            <person name="Kim J.W."/>
            <person name="Kim Y.S."/>
        </authorList>
    </citation>
    <scope>NUCLEOTIDE SEQUENCE [LARGE SCALE GENOMIC DNA]</scope>
    <source>
        <strain evidence="1 2">YPD9-1</strain>
    </source>
</reference>